<dbReference type="PANTHER" id="PTHR45947">
    <property type="entry name" value="SULFOQUINOVOSYL TRANSFERASE SQD2"/>
    <property type="match status" value="1"/>
</dbReference>
<dbReference type="SUPFAM" id="SSF53756">
    <property type="entry name" value="UDP-Glycosyltransferase/glycogen phosphorylase"/>
    <property type="match status" value="1"/>
</dbReference>
<evidence type="ECO:0000256" key="1">
    <source>
        <dbReference type="ARBA" id="ARBA00022676"/>
    </source>
</evidence>
<dbReference type="InterPro" id="IPR028098">
    <property type="entry name" value="Glyco_trans_4-like_N"/>
</dbReference>
<dbReference type="GO" id="GO:0016757">
    <property type="term" value="F:glycosyltransferase activity"/>
    <property type="evidence" value="ECO:0007669"/>
    <property type="project" value="UniProtKB-KW"/>
</dbReference>
<dbReference type="Gene3D" id="3.40.50.2000">
    <property type="entry name" value="Glycogen Phosphorylase B"/>
    <property type="match status" value="2"/>
</dbReference>
<sequence length="400" mass="43762">MRIAHYSDTPLHRADGVAQVVRLTTQLLRSAGDEVVVVAPSEASTNDFVAGCSAVRSVPFPGLDYRIPIFFSLRKAHSAVDVIHIHTLGPIGLSGIRGAIRSRTPIVITWHTDYVSYEEYYSEIGWAAKIWSILKMSRAKASESQPGTSLVACALLNAMNAADAVIVLSEKSELQLSGMGVGTRVARLPSPVDVKVPLEDEVARLRASLGLRSPAKVVLGVGRLRKEKSWDLLIQAFVQLRKNNPNSHLLLIGEGRHRAELWRSVIGFGLQEHVTILQPVPHHQMGAVFALADVLCHTSDTETQGLVLDEAECLGIPVVVTDPYLTMGGKRILSDKSPDGLADTLHRVISGRTYRPQISADAYNATQRYKSANYIIRLRNLYDQVSRPCSEAVEPPTSID</sequence>
<dbReference type="AlphaFoldDB" id="A0A6B3C166"/>
<comment type="caution">
    <text evidence="5">The sequence shown here is derived from an EMBL/GenBank/DDBJ whole genome shotgun (WGS) entry which is preliminary data.</text>
</comment>
<gene>
    <name evidence="5" type="ORF">G3I71_32440</name>
</gene>
<reference evidence="5" key="1">
    <citation type="submission" date="2020-01" db="EMBL/GenBank/DDBJ databases">
        <title>Insect and environment-associated Actinomycetes.</title>
        <authorList>
            <person name="Currrie C."/>
            <person name="Chevrette M."/>
            <person name="Carlson C."/>
            <person name="Stubbendieck R."/>
            <person name="Wendt-Pienkowski E."/>
        </authorList>
    </citation>
    <scope>NUCLEOTIDE SEQUENCE</scope>
    <source>
        <strain evidence="5">SID12501</strain>
    </source>
</reference>
<dbReference type="GO" id="GO:1901137">
    <property type="term" value="P:carbohydrate derivative biosynthetic process"/>
    <property type="evidence" value="ECO:0007669"/>
    <property type="project" value="UniProtKB-ARBA"/>
</dbReference>
<feature type="domain" description="Glycosyltransferase subfamily 4-like N-terminal" evidence="4">
    <location>
        <begin position="15"/>
        <end position="194"/>
    </location>
</feature>
<dbReference type="PANTHER" id="PTHR45947:SF3">
    <property type="entry name" value="SULFOQUINOVOSYL TRANSFERASE SQD2"/>
    <property type="match status" value="1"/>
</dbReference>
<dbReference type="Pfam" id="PF13439">
    <property type="entry name" value="Glyco_transf_4"/>
    <property type="match status" value="1"/>
</dbReference>
<evidence type="ECO:0000256" key="2">
    <source>
        <dbReference type="ARBA" id="ARBA00022679"/>
    </source>
</evidence>
<dbReference type="InterPro" id="IPR050194">
    <property type="entry name" value="Glycosyltransferase_grp1"/>
</dbReference>
<proteinExistence type="predicted"/>
<protein>
    <submittedName>
        <fullName evidence="5">Glycosyltransferase family 4 protein</fullName>
    </submittedName>
</protein>
<dbReference type="Pfam" id="PF00534">
    <property type="entry name" value="Glycos_transf_1"/>
    <property type="match status" value="1"/>
</dbReference>
<evidence type="ECO:0000259" key="4">
    <source>
        <dbReference type="Pfam" id="PF13439"/>
    </source>
</evidence>
<accession>A0A6B3C166</accession>
<feature type="domain" description="Glycosyl transferase family 1" evidence="3">
    <location>
        <begin position="205"/>
        <end position="358"/>
    </location>
</feature>
<name>A0A6B3C166_9ACTN</name>
<organism evidence="5">
    <name type="scientific">Streptomyces sp. SID12501</name>
    <dbReference type="NCBI Taxonomy" id="2706042"/>
    <lineage>
        <taxon>Bacteria</taxon>
        <taxon>Bacillati</taxon>
        <taxon>Actinomycetota</taxon>
        <taxon>Actinomycetes</taxon>
        <taxon>Kitasatosporales</taxon>
        <taxon>Streptomycetaceae</taxon>
        <taxon>Streptomyces</taxon>
    </lineage>
</organism>
<keyword evidence="2 5" id="KW-0808">Transferase</keyword>
<evidence type="ECO:0000259" key="3">
    <source>
        <dbReference type="Pfam" id="PF00534"/>
    </source>
</evidence>
<dbReference type="EMBL" id="JAAGLU010000031">
    <property type="protein sequence ID" value="NEC90408.1"/>
    <property type="molecule type" value="Genomic_DNA"/>
</dbReference>
<evidence type="ECO:0000313" key="5">
    <source>
        <dbReference type="EMBL" id="NEC90408.1"/>
    </source>
</evidence>
<dbReference type="RefSeq" id="WP_164320218.1">
    <property type="nucleotide sequence ID" value="NZ_JAAGLU010000031.1"/>
</dbReference>
<keyword evidence="1" id="KW-0328">Glycosyltransferase</keyword>
<dbReference type="InterPro" id="IPR001296">
    <property type="entry name" value="Glyco_trans_1"/>
</dbReference>